<proteinExistence type="predicted"/>
<keyword evidence="1" id="KW-1185">Reference proteome</keyword>
<evidence type="ECO:0000313" key="2">
    <source>
        <dbReference type="WBParaSite" id="nRc.2.0.1.t05271-RA"/>
    </source>
</evidence>
<protein>
    <submittedName>
        <fullName evidence="2">Uncharacterized protein</fullName>
    </submittedName>
</protein>
<dbReference type="Proteomes" id="UP000887565">
    <property type="component" value="Unplaced"/>
</dbReference>
<dbReference type="AlphaFoldDB" id="A0A915HUQ2"/>
<reference evidence="2" key="1">
    <citation type="submission" date="2022-11" db="UniProtKB">
        <authorList>
            <consortium name="WormBaseParasite"/>
        </authorList>
    </citation>
    <scope>IDENTIFICATION</scope>
</reference>
<dbReference type="WBParaSite" id="nRc.2.0.1.t05271-RA">
    <property type="protein sequence ID" value="nRc.2.0.1.t05271-RA"/>
    <property type="gene ID" value="nRc.2.0.1.g05271"/>
</dbReference>
<evidence type="ECO:0000313" key="1">
    <source>
        <dbReference type="Proteomes" id="UP000887565"/>
    </source>
</evidence>
<organism evidence="1 2">
    <name type="scientific">Romanomermis culicivorax</name>
    <name type="common">Nematode worm</name>
    <dbReference type="NCBI Taxonomy" id="13658"/>
    <lineage>
        <taxon>Eukaryota</taxon>
        <taxon>Metazoa</taxon>
        <taxon>Ecdysozoa</taxon>
        <taxon>Nematoda</taxon>
        <taxon>Enoplea</taxon>
        <taxon>Dorylaimia</taxon>
        <taxon>Mermithida</taxon>
        <taxon>Mermithoidea</taxon>
        <taxon>Mermithidae</taxon>
        <taxon>Romanomermis</taxon>
    </lineage>
</organism>
<accession>A0A915HUQ2</accession>
<name>A0A915HUQ2_ROMCU</name>
<sequence length="142" mass="15290">MQETLETFRLEERKEKMHLGDIMSNPLHSTGVGCATADGIGGRTTTTTAAACAAPVSKAGCCVLTTGAGACGCVLTCPDPPACTVWDTEGRFKGFFNWDSDPESRRLSTPTSTPTGGKILPLYDHYHWHLFKVYSTPTPLHQ</sequence>